<evidence type="ECO:0000256" key="1">
    <source>
        <dbReference type="SAM" id="MobiDB-lite"/>
    </source>
</evidence>
<gene>
    <name evidence="3" type="ORF">EZS28_028326</name>
</gene>
<reference evidence="3 4" key="1">
    <citation type="submission" date="2019-03" db="EMBL/GenBank/DDBJ databases">
        <title>Single cell metagenomics reveals metabolic interactions within the superorganism composed of flagellate Streblomastix strix and complex community of Bacteroidetes bacteria on its surface.</title>
        <authorList>
            <person name="Treitli S.C."/>
            <person name="Kolisko M."/>
            <person name="Husnik F."/>
            <person name="Keeling P."/>
            <person name="Hampl V."/>
        </authorList>
    </citation>
    <scope>NUCLEOTIDE SEQUENCE [LARGE SCALE GENOMIC DNA]</scope>
    <source>
        <strain evidence="3">ST1C</strain>
    </source>
</reference>
<name>A0A5J4V0B9_9EUKA</name>
<dbReference type="EMBL" id="SNRW01010729">
    <property type="protein sequence ID" value="KAA6376148.1"/>
    <property type="molecule type" value="Genomic_DNA"/>
</dbReference>
<evidence type="ECO:0000256" key="2">
    <source>
        <dbReference type="SAM" id="Phobius"/>
    </source>
</evidence>
<sequence length="487" mass="53317">MIQLRSSSGIIGVSNEEAESKSYPALSNAAHPDQSALNIFGAGIHVQHFIFEYIPPVSLSDSLSPMISINSGSLFDWEILSGGQRDKTPIRLIHSFTDCVFEGSSVDYNTKKSYGYTIGSFLSIIGASVKIDNCHFTSKENMNILKGIPSVIVSTVYIYADSGITVTNCKFENLTQGKTELVNTIKETGITDLVGNDQLQLQRLNNLPPSLAIFAITDPILAQNRLNAETKLIAVKQTHFTRSQGTTARSGALLVDGFILGGNIKKNNKQPNLNINNLYSSSSNSNLSVVILNGNEFESTEGLNSAAIALGSGINYGLITNTRFSKSETTNKKITQINFESSENVAESGGADQIIGDGNVYVPPSAQQSEQTDLLTKGLFTVEGKKDEAFDSASKKVTVIIEEQEQEPSQDVDVEDKTTQPDTKKSKNNNVLIIIVIIAVSIVLVIVILIIVIIAHKKIMKKEEYKRERREERRREMDELNDDEVSM</sequence>
<dbReference type="AlphaFoldDB" id="A0A5J4V0B9"/>
<comment type="caution">
    <text evidence="3">The sequence shown here is derived from an EMBL/GenBank/DDBJ whole genome shotgun (WGS) entry which is preliminary data.</text>
</comment>
<organism evidence="3 4">
    <name type="scientific">Streblomastix strix</name>
    <dbReference type="NCBI Taxonomy" id="222440"/>
    <lineage>
        <taxon>Eukaryota</taxon>
        <taxon>Metamonada</taxon>
        <taxon>Preaxostyla</taxon>
        <taxon>Oxymonadida</taxon>
        <taxon>Streblomastigidae</taxon>
        <taxon>Streblomastix</taxon>
    </lineage>
</organism>
<accession>A0A5J4V0B9</accession>
<evidence type="ECO:0000313" key="3">
    <source>
        <dbReference type="EMBL" id="KAA6376148.1"/>
    </source>
</evidence>
<feature type="compositionally biased region" description="Acidic residues" evidence="1">
    <location>
        <begin position="404"/>
        <end position="414"/>
    </location>
</feature>
<protein>
    <submittedName>
        <fullName evidence="3">Uncharacterized protein</fullName>
    </submittedName>
</protein>
<dbReference type="Proteomes" id="UP000324800">
    <property type="component" value="Unassembled WGS sequence"/>
</dbReference>
<proteinExistence type="predicted"/>
<feature type="region of interest" description="Disordered" evidence="1">
    <location>
        <begin position="464"/>
        <end position="487"/>
    </location>
</feature>
<feature type="region of interest" description="Disordered" evidence="1">
    <location>
        <begin position="404"/>
        <end position="423"/>
    </location>
</feature>
<keyword evidence="2" id="KW-0812">Transmembrane</keyword>
<feature type="compositionally biased region" description="Basic and acidic residues" evidence="1">
    <location>
        <begin position="464"/>
        <end position="478"/>
    </location>
</feature>
<feature type="transmembrane region" description="Helical" evidence="2">
    <location>
        <begin position="431"/>
        <end position="455"/>
    </location>
</feature>
<keyword evidence="2" id="KW-0472">Membrane</keyword>
<keyword evidence="2" id="KW-1133">Transmembrane helix</keyword>
<evidence type="ECO:0000313" key="4">
    <source>
        <dbReference type="Proteomes" id="UP000324800"/>
    </source>
</evidence>